<proteinExistence type="predicted"/>
<evidence type="ECO:0008006" key="4">
    <source>
        <dbReference type="Google" id="ProtNLM"/>
    </source>
</evidence>
<name>A0ABT0UIR1_9ACTN</name>
<sequence length="122" mass="12516">MKASTFRVGGFLGALMLGASILATPAIAAGSESDDALACVGWNKTRTEGGGSGQICNGNTASGTIYDARADGRCPFIKFYYAGGGHKQSPQVGPAGTSRSFTVYADAGRYFNGTASAEWRSC</sequence>
<organism evidence="2 3">
    <name type="scientific">Streptomyces albipurpureus</name>
    <dbReference type="NCBI Taxonomy" id="2897419"/>
    <lineage>
        <taxon>Bacteria</taxon>
        <taxon>Bacillati</taxon>
        <taxon>Actinomycetota</taxon>
        <taxon>Actinomycetes</taxon>
        <taxon>Kitasatosporales</taxon>
        <taxon>Streptomycetaceae</taxon>
        <taxon>Streptomyces</taxon>
    </lineage>
</organism>
<gene>
    <name evidence="2" type="ORF">NBG84_07850</name>
</gene>
<comment type="caution">
    <text evidence="2">The sequence shown here is derived from an EMBL/GenBank/DDBJ whole genome shotgun (WGS) entry which is preliminary data.</text>
</comment>
<evidence type="ECO:0000313" key="2">
    <source>
        <dbReference type="EMBL" id="MCM2388216.1"/>
    </source>
</evidence>
<evidence type="ECO:0000313" key="3">
    <source>
        <dbReference type="Proteomes" id="UP001431429"/>
    </source>
</evidence>
<keyword evidence="1" id="KW-0732">Signal</keyword>
<protein>
    <recommendedName>
        <fullName evidence="4">Secreted protein</fullName>
    </recommendedName>
</protein>
<accession>A0ABT0UIR1</accession>
<dbReference type="Proteomes" id="UP001431429">
    <property type="component" value="Unassembled WGS sequence"/>
</dbReference>
<feature type="signal peptide" evidence="1">
    <location>
        <begin position="1"/>
        <end position="28"/>
    </location>
</feature>
<dbReference type="RefSeq" id="WP_250918564.1">
    <property type="nucleotide sequence ID" value="NZ_JAMQAW010000007.1"/>
</dbReference>
<feature type="chain" id="PRO_5046900093" description="Secreted protein" evidence="1">
    <location>
        <begin position="29"/>
        <end position="122"/>
    </location>
</feature>
<evidence type="ECO:0000256" key="1">
    <source>
        <dbReference type="SAM" id="SignalP"/>
    </source>
</evidence>
<dbReference type="EMBL" id="JAMQAW010000007">
    <property type="protein sequence ID" value="MCM2388216.1"/>
    <property type="molecule type" value="Genomic_DNA"/>
</dbReference>
<reference evidence="2" key="1">
    <citation type="submission" date="2022-06" db="EMBL/GenBank/DDBJ databases">
        <title>Genome public.</title>
        <authorList>
            <person name="Sun Q."/>
        </authorList>
    </citation>
    <scope>NUCLEOTIDE SEQUENCE</scope>
    <source>
        <strain evidence="2">CWNU-1</strain>
    </source>
</reference>
<keyword evidence="3" id="KW-1185">Reference proteome</keyword>